<organism evidence="2 4">
    <name type="scientific">Pseudomonas reinekei</name>
    <dbReference type="NCBI Taxonomy" id="395598"/>
    <lineage>
        <taxon>Bacteria</taxon>
        <taxon>Pseudomonadati</taxon>
        <taxon>Pseudomonadota</taxon>
        <taxon>Gammaproteobacteria</taxon>
        <taxon>Pseudomonadales</taxon>
        <taxon>Pseudomonadaceae</taxon>
        <taxon>Pseudomonas</taxon>
    </lineage>
</organism>
<gene>
    <name evidence="1" type="ORF">BVK86_11055</name>
    <name evidence="2" type="ORF">SAMN04490202_2818</name>
</gene>
<dbReference type="EMBL" id="LT629709">
    <property type="protein sequence ID" value="SDP08144.1"/>
    <property type="molecule type" value="Genomic_DNA"/>
</dbReference>
<reference evidence="3" key="3">
    <citation type="submission" date="2017-01" db="EMBL/GenBank/DDBJ databases">
        <authorList>
            <person name="Poblete-Castro I."/>
        </authorList>
    </citation>
    <scope>NUCLEOTIDE SEQUENCE [LARGE SCALE GENOMIC DNA]</scope>
    <source>
        <strain evidence="3">DSM 18361 / CCUG 53116 / MT1</strain>
    </source>
</reference>
<dbReference type="Proteomes" id="UP000186756">
    <property type="component" value="Unassembled WGS sequence"/>
</dbReference>
<name>A0A1H0PT13_PSERE</name>
<reference evidence="2 4" key="1">
    <citation type="submission" date="2016-10" db="EMBL/GenBank/DDBJ databases">
        <authorList>
            <person name="de Groot N.N."/>
        </authorList>
    </citation>
    <scope>NUCLEOTIDE SEQUENCE [LARGE SCALE GENOMIC DNA]</scope>
    <source>
        <strain evidence="2 4">BS3776</strain>
    </source>
</reference>
<evidence type="ECO:0000313" key="3">
    <source>
        <dbReference type="Proteomes" id="UP000186756"/>
    </source>
</evidence>
<evidence type="ECO:0000313" key="1">
    <source>
        <dbReference type="EMBL" id="OLU03812.1"/>
    </source>
</evidence>
<accession>A0A1H0PT13</accession>
<reference evidence="1" key="2">
    <citation type="submission" date="2017-01" db="EMBL/GenBank/DDBJ databases">
        <authorList>
            <person name="Mah S.A."/>
            <person name="Swanson W.J."/>
            <person name="Moy G.W."/>
            <person name="Vacquier V.D."/>
        </authorList>
    </citation>
    <scope>NUCLEOTIDE SEQUENCE [LARGE SCALE GENOMIC DNA]</scope>
    <source>
        <strain evidence="1">MT1</strain>
    </source>
</reference>
<evidence type="ECO:0000313" key="4">
    <source>
        <dbReference type="Proteomes" id="UP000198549"/>
    </source>
</evidence>
<dbReference type="AlphaFoldDB" id="A0A1H0PT13"/>
<evidence type="ECO:0000313" key="2">
    <source>
        <dbReference type="EMBL" id="SDP08144.1"/>
    </source>
</evidence>
<protein>
    <submittedName>
        <fullName evidence="2">Uncharacterized protein</fullName>
    </submittedName>
</protein>
<keyword evidence="3" id="KW-1185">Reference proteome</keyword>
<sequence length="350" mass="39808">MQLCELSGYENLTLALFPFRWYETGRWIIRALKYVQPGDVTWMPHYIEANGHAKAQTFPTYEEARAFSTQFNAQIADRATSLNLDDVLRASLTLKAEKEIIVQERLADEECMMLKEALRRNAPLARPQQADLILPPDLENLSGALFEQLQEAPYLQIAFFPRYRIALSRSGEHDWSHRLNPTKKCAMYCSREKIARGFGLSGTAHWGKTKVDIRSQLLPRANKLLQLASVQKLLIEAKARGQRVVVVAGFVFWYEESGTPGWTVKTVSGDSASKNGETLWHEGTIISKNHGRIVVLPYIKENGQKVHGHTKNSSHEKKAFPRHPDEYVEVPFEVLRGDLMIELFGGLPYE</sequence>
<dbReference type="EMBL" id="MSTQ01000005">
    <property type="protein sequence ID" value="OLU03812.1"/>
    <property type="molecule type" value="Genomic_DNA"/>
</dbReference>
<proteinExistence type="predicted"/>
<dbReference type="Proteomes" id="UP000198549">
    <property type="component" value="Chromosome I"/>
</dbReference>